<proteinExistence type="predicted"/>
<dbReference type="Proteomes" id="UP001204144">
    <property type="component" value="Unassembled WGS sequence"/>
</dbReference>
<dbReference type="GO" id="GO:0061504">
    <property type="term" value="P:cyclic threonylcarbamoyladenosine biosynthetic process"/>
    <property type="evidence" value="ECO:0007669"/>
    <property type="project" value="TreeGrafter"/>
</dbReference>
<dbReference type="Pfam" id="PF00899">
    <property type="entry name" value="ThiF"/>
    <property type="match status" value="1"/>
</dbReference>
<sequence length="260" mass="28678">MSDLGWLSRSELLVGKENIQKLQNSHVLVVGLGGVGSFAAEFICRAGVGEMTIVDGDVVDPTNRNRQLPALFTTHGVSKAGWMKDRLLAINPDLRLKVINEFLSPERCEELMKNQYDYVMDCIDSITPKLTLIASAYKSGKKVVSSMGAGGKTDPTQIRVADLYETHTCKLAFYVRKRLKKMEVSKGVRAVYSLEEMDKDSLVMTDGSNFKQSAYGTISYLPAAFGGVAASVVIRDLLGIEIETQKRPKMMKSSSIKKKK</sequence>
<evidence type="ECO:0000259" key="1">
    <source>
        <dbReference type="Pfam" id="PF00899"/>
    </source>
</evidence>
<dbReference type="GO" id="GO:0061503">
    <property type="term" value="F:tRNA threonylcarbamoyladenosine dehydratase"/>
    <property type="evidence" value="ECO:0007669"/>
    <property type="project" value="TreeGrafter"/>
</dbReference>
<dbReference type="Gene3D" id="3.40.50.720">
    <property type="entry name" value="NAD(P)-binding Rossmann-like Domain"/>
    <property type="match status" value="1"/>
</dbReference>
<dbReference type="PANTHER" id="PTHR43267">
    <property type="entry name" value="TRNA THREONYLCARBAMOYLADENOSINE DEHYDRATASE"/>
    <property type="match status" value="1"/>
</dbReference>
<dbReference type="AlphaFoldDB" id="A0AAE3KVT3"/>
<dbReference type="RefSeq" id="WP_255035435.1">
    <property type="nucleotide sequence ID" value="NZ_RJUF01000002.1"/>
</dbReference>
<dbReference type="InterPro" id="IPR000594">
    <property type="entry name" value="ThiF_NAD_FAD-bd"/>
</dbReference>
<accession>A0AAE3KVT3</accession>
<comment type="caution">
    <text evidence="2">The sequence shown here is derived from an EMBL/GenBank/DDBJ whole genome shotgun (WGS) entry which is preliminary data.</text>
</comment>
<organism evidence="2 3">
    <name type="scientific">Lacihabitans soyangensis</name>
    <dbReference type="NCBI Taxonomy" id="869394"/>
    <lineage>
        <taxon>Bacteria</taxon>
        <taxon>Pseudomonadati</taxon>
        <taxon>Bacteroidota</taxon>
        <taxon>Cytophagia</taxon>
        <taxon>Cytophagales</taxon>
        <taxon>Leadbetterellaceae</taxon>
        <taxon>Lacihabitans</taxon>
    </lineage>
</organism>
<dbReference type="InterPro" id="IPR045886">
    <property type="entry name" value="ThiF/MoeB/HesA"/>
</dbReference>
<dbReference type="EMBL" id="RJUF01000002">
    <property type="protein sequence ID" value="MCP9761695.1"/>
    <property type="molecule type" value="Genomic_DNA"/>
</dbReference>
<dbReference type="PANTHER" id="PTHR43267:SF1">
    <property type="entry name" value="TRNA THREONYLCARBAMOYLADENOSINE DEHYDRATASE"/>
    <property type="match status" value="1"/>
</dbReference>
<dbReference type="SUPFAM" id="SSF69572">
    <property type="entry name" value="Activating enzymes of the ubiquitin-like proteins"/>
    <property type="match status" value="1"/>
</dbReference>
<feature type="domain" description="THIF-type NAD/FAD binding fold" evidence="1">
    <location>
        <begin position="10"/>
        <end position="253"/>
    </location>
</feature>
<dbReference type="CDD" id="cd00755">
    <property type="entry name" value="YgdL_like"/>
    <property type="match status" value="1"/>
</dbReference>
<protein>
    <submittedName>
        <fullName evidence="2">tRNA threonylcarbamoyladenosine dehydratase</fullName>
    </submittedName>
</protein>
<evidence type="ECO:0000313" key="2">
    <source>
        <dbReference type="EMBL" id="MCP9761695.1"/>
    </source>
</evidence>
<name>A0AAE3KVT3_9BACT</name>
<gene>
    <name evidence="2" type="ORF">EGI31_01925</name>
</gene>
<dbReference type="InterPro" id="IPR035985">
    <property type="entry name" value="Ubiquitin-activating_enz"/>
</dbReference>
<reference evidence="2 3" key="1">
    <citation type="submission" date="2018-11" db="EMBL/GenBank/DDBJ databases">
        <title>Novel bacteria species description.</title>
        <authorList>
            <person name="Han J.-H."/>
        </authorList>
    </citation>
    <scope>NUCLEOTIDE SEQUENCE [LARGE SCALE GENOMIC DNA]</scope>
    <source>
        <strain evidence="2 3">KCTC23259</strain>
    </source>
</reference>
<dbReference type="GO" id="GO:0008641">
    <property type="term" value="F:ubiquitin-like modifier activating enzyme activity"/>
    <property type="evidence" value="ECO:0007669"/>
    <property type="project" value="InterPro"/>
</dbReference>
<keyword evidence="3" id="KW-1185">Reference proteome</keyword>
<evidence type="ECO:0000313" key="3">
    <source>
        <dbReference type="Proteomes" id="UP001204144"/>
    </source>
</evidence>